<dbReference type="OrthoDB" id="785270at2759"/>
<protein>
    <submittedName>
        <fullName evidence="2">Uncharacterized protein</fullName>
    </submittedName>
</protein>
<comment type="caution">
    <text evidence="2">The sequence shown here is derived from an EMBL/GenBank/DDBJ whole genome shotgun (WGS) entry which is preliminary data.</text>
</comment>
<feature type="compositionally biased region" description="Basic and acidic residues" evidence="1">
    <location>
        <begin position="75"/>
        <end position="122"/>
    </location>
</feature>
<gene>
    <name evidence="2" type="ORF">K7X08_028694</name>
</gene>
<organism evidence="2 3">
    <name type="scientific">Anisodus acutangulus</name>
    <dbReference type="NCBI Taxonomy" id="402998"/>
    <lineage>
        <taxon>Eukaryota</taxon>
        <taxon>Viridiplantae</taxon>
        <taxon>Streptophyta</taxon>
        <taxon>Embryophyta</taxon>
        <taxon>Tracheophyta</taxon>
        <taxon>Spermatophyta</taxon>
        <taxon>Magnoliopsida</taxon>
        <taxon>eudicotyledons</taxon>
        <taxon>Gunneridae</taxon>
        <taxon>Pentapetalae</taxon>
        <taxon>asterids</taxon>
        <taxon>lamiids</taxon>
        <taxon>Solanales</taxon>
        <taxon>Solanaceae</taxon>
        <taxon>Solanoideae</taxon>
        <taxon>Hyoscyameae</taxon>
        <taxon>Anisodus</taxon>
    </lineage>
</organism>
<dbReference type="PANTHER" id="PTHR47005:SF13">
    <property type="entry name" value="IGA FC RECEPTOR"/>
    <property type="match status" value="1"/>
</dbReference>
<reference evidence="3" key="1">
    <citation type="journal article" date="2023" name="Proc. Natl. Acad. Sci. U.S.A.">
        <title>Genomic and structural basis for evolution of tropane alkaloid biosynthesis.</title>
        <authorList>
            <person name="Wanga Y.-J."/>
            <person name="Taina T."/>
            <person name="Yua J.-Y."/>
            <person name="Lia J."/>
            <person name="Xua B."/>
            <person name="Chenc J."/>
            <person name="D'Auriad J.C."/>
            <person name="Huanga J.-P."/>
            <person name="Huanga S.-X."/>
        </authorList>
    </citation>
    <scope>NUCLEOTIDE SEQUENCE [LARGE SCALE GENOMIC DNA]</scope>
    <source>
        <strain evidence="3">cv. KIB-2019</strain>
    </source>
</reference>
<dbReference type="AlphaFoldDB" id="A0A9Q1QT20"/>
<feature type="compositionally biased region" description="Pro residues" evidence="1">
    <location>
        <begin position="123"/>
        <end position="132"/>
    </location>
</feature>
<dbReference type="Proteomes" id="UP001152561">
    <property type="component" value="Unassembled WGS sequence"/>
</dbReference>
<feature type="region of interest" description="Disordered" evidence="1">
    <location>
        <begin position="75"/>
        <end position="133"/>
    </location>
</feature>
<dbReference type="SUPFAM" id="SSF55008">
    <property type="entry name" value="HMA, heavy metal-associated domain"/>
    <property type="match status" value="1"/>
</dbReference>
<sequence length="221" mass="24655">MGDKSTIMILKVDLQCSSCYKKVKKILCKFPQIRDQLYDEKANTIIITVVCCNPEKFRDKLCSKGCGVIKSIEIKEPPKPKQPEKPKEPEKPKAPENPKEVEKPKAPEKPKEVEKPKPKEAPKPQPLPPAPQPVMLMLMPIQEYPRPPPGYCCGQCYEGHTGGPCYSGYGRPVPPPPCYDNYGYIYGPGPGPGPYGYGRGCRMSRCDEYFNDENATGCSIM</sequence>
<dbReference type="EMBL" id="JAJAGQ010000024">
    <property type="protein sequence ID" value="KAJ8526217.1"/>
    <property type="molecule type" value="Genomic_DNA"/>
</dbReference>
<evidence type="ECO:0000313" key="3">
    <source>
        <dbReference type="Proteomes" id="UP001152561"/>
    </source>
</evidence>
<proteinExistence type="predicted"/>
<keyword evidence="3" id="KW-1185">Reference proteome</keyword>
<dbReference type="InterPro" id="IPR036163">
    <property type="entry name" value="HMA_dom_sf"/>
</dbReference>
<name>A0A9Q1QT20_9SOLA</name>
<evidence type="ECO:0000256" key="1">
    <source>
        <dbReference type="SAM" id="MobiDB-lite"/>
    </source>
</evidence>
<dbReference type="PANTHER" id="PTHR47005">
    <property type="entry name" value="HEAVY METAL TRANSPORT/DETOXIFICATION SUPERFAMILY PROTEIN"/>
    <property type="match status" value="1"/>
</dbReference>
<dbReference type="GO" id="GO:0046872">
    <property type="term" value="F:metal ion binding"/>
    <property type="evidence" value="ECO:0007669"/>
    <property type="project" value="InterPro"/>
</dbReference>
<evidence type="ECO:0000313" key="2">
    <source>
        <dbReference type="EMBL" id="KAJ8526217.1"/>
    </source>
</evidence>
<accession>A0A9Q1QT20</accession>